<comment type="subcellular location">
    <subcellularLocation>
        <location evidence="1">Cell membrane</location>
        <topology evidence="1">Multi-pass membrane protein</topology>
    </subcellularLocation>
</comment>
<dbReference type="InterPro" id="IPR005828">
    <property type="entry name" value="MFS_sugar_transport-like"/>
</dbReference>
<dbReference type="Proteomes" id="UP000540412">
    <property type="component" value="Unassembled WGS sequence"/>
</dbReference>
<evidence type="ECO:0000256" key="1">
    <source>
        <dbReference type="ARBA" id="ARBA00004651"/>
    </source>
</evidence>
<protein>
    <submittedName>
        <fullName evidence="9">MFS family permease</fullName>
    </submittedName>
</protein>
<dbReference type="PROSITE" id="PS50850">
    <property type="entry name" value="MFS"/>
    <property type="match status" value="1"/>
</dbReference>
<keyword evidence="2" id="KW-0813">Transport</keyword>
<comment type="caution">
    <text evidence="9">The sequence shown here is derived from an EMBL/GenBank/DDBJ whole genome shotgun (WGS) entry which is preliminary data.</text>
</comment>
<dbReference type="RefSeq" id="WP_051161850.1">
    <property type="nucleotide sequence ID" value="NZ_JACHIT010000002.1"/>
</dbReference>
<feature type="transmembrane region" description="Helical" evidence="7">
    <location>
        <begin position="12"/>
        <end position="31"/>
    </location>
</feature>
<dbReference type="InterPro" id="IPR011701">
    <property type="entry name" value="MFS"/>
</dbReference>
<keyword evidence="6 7" id="KW-0472">Membrane</keyword>
<feature type="transmembrane region" description="Helical" evidence="7">
    <location>
        <begin position="320"/>
        <end position="342"/>
    </location>
</feature>
<dbReference type="Pfam" id="PF07690">
    <property type="entry name" value="MFS_1"/>
    <property type="match status" value="1"/>
</dbReference>
<evidence type="ECO:0000256" key="7">
    <source>
        <dbReference type="SAM" id="Phobius"/>
    </source>
</evidence>
<feature type="transmembrane region" description="Helical" evidence="7">
    <location>
        <begin position="262"/>
        <end position="284"/>
    </location>
</feature>
<feature type="transmembrane region" description="Helical" evidence="7">
    <location>
        <begin position="138"/>
        <end position="164"/>
    </location>
</feature>
<sequence length="423" mass="45097">MASSLAGTVIEWYEFYIYGTASALIFGELFFPAADPLVGTMLALSSFALAFLARPVGAAVFGHFGDRVGRKKLLVLSLGMMGGATVLIGFLPTYETVGVLAPVLLVTLRVIQGISLGGEYSGAVLMSVEHTPPARRGFFASLINTGASWGLLLASLVFLALSHLPDDAFHSWGWRVPFWSSAILILIGTAIRVSVDESPEFRAVVAAKQVQKLPLRTVFTEHWRSVALLALSYLSAGATFYVVTVFSLSYGTHHLGVDRSTTLELVTGVTVVAIVGVPLFGWLSDRFERKIIYLAGIAGMAALPWLWFPMLGTADSLVMFAGFVLIFVPYCAAYGTMPVFFAQIFPVRVRYSGMAVGYSLGTVVGSGLSPLIATSLLDVTGSWYAIAGFMTAFGVVSFLATLAIRDRTATPDSAAPALRASTA</sequence>
<feature type="transmembrane region" description="Helical" evidence="7">
    <location>
        <begin position="291"/>
        <end position="308"/>
    </location>
</feature>
<dbReference type="PANTHER" id="PTHR43045:SF1">
    <property type="entry name" value="SHIKIMATE TRANSPORTER"/>
    <property type="match status" value="1"/>
</dbReference>
<feature type="transmembrane region" description="Helical" evidence="7">
    <location>
        <begin position="226"/>
        <end position="250"/>
    </location>
</feature>
<organism evidence="9 10">
    <name type="scientific">Nocardia transvalensis</name>
    <dbReference type="NCBI Taxonomy" id="37333"/>
    <lineage>
        <taxon>Bacteria</taxon>
        <taxon>Bacillati</taxon>
        <taxon>Actinomycetota</taxon>
        <taxon>Actinomycetes</taxon>
        <taxon>Mycobacteriales</taxon>
        <taxon>Nocardiaceae</taxon>
        <taxon>Nocardia</taxon>
    </lineage>
</organism>
<evidence type="ECO:0000313" key="10">
    <source>
        <dbReference type="Proteomes" id="UP000540412"/>
    </source>
</evidence>
<name>A0A7W9UJV1_9NOCA</name>
<evidence type="ECO:0000256" key="4">
    <source>
        <dbReference type="ARBA" id="ARBA00022692"/>
    </source>
</evidence>
<feature type="transmembrane region" description="Helical" evidence="7">
    <location>
        <begin position="354"/>
        <end position="377"/>
    </location>
</feature>
<keyword evidence="5 7" id="KW-1133">Transmembrane helix</keyword>
<keyword evidence="10" id="KW-1185">Reference proteome</keyword>
<evidence type="ECO:0000313" key="9">
    <source>
        <dbReference type="EMBL" id="MBB5915677.1"/>
    </source>
</evidence>
<keyword evidence="4 7" id="KW-0812">Transmembrane</keyword>
<dbReference type="PANTHER" id="PTHR43045">
    <property type="entry name" value="SHIKIMATE TRANSPORTER"/>
    <property type="match status" value="1"/>
</dbReference>
<dbReference type="InterPro" id="IPR020846">
    <property type="entry name" value="MFS_dom"/>
</dbReference>
<evidence type="ECO:0000256" key="6">
    <source>
        <dbReference type="ARBA" id="ARBA00023136"/>
    </source>
</evidence>
<keyword evidence="3" id="KW-1003">Cell membrane</keyword>
<gene>
    <name evidence="9" type="ORF">BJY24_004589</name>
</gene>
<dbReference type="InterPro" id="IPR036259">
    <property type="entry name" value="MFS_trans_sf"/>
</dbReference>
<dbReference type="EMBL" id="JACHIT010000002">
    <property type="protein sequence ID" value="MBB5915677.1"/>
    <property type="molecule type" value="Genomic_DNA"/>
</dbReference>
<feature type="transmembrane region" description="Helical" evidence="7">
    <location>
        <begin position="383"/>
        <end position="404"/>
    </location>
</feature>
<evidence type="ECO:0000259" key="8">
    <source>
        <dbReference type="PROSITE" id="PS50850"/>
    </source>
</evidence>
<proteinExistence type="predicted"/>
<reference evidence="9 10" key="1">
    <citation type="submission" date="2020-08" db="EMBL/GenBank/DDBJ databases">
        <title>Sequencing the genomes of 1000 actinobacteria strains.</title>
        <authorList>
            <person name="Klenk H.-P."/>
        </authorList>
    </citation>
    <scope>NUCLEOTIDE SEQUENCE [LARGE SCALE GENOMIC DNA]</scope>
    <source>
        <strain evidence="9 10">DSM 43582</strain>
    </source>
</reference>
<dbReference type="SUPFAM" id="SSF103473">
    <property type="entry name" value="MFS general substrate transporter"/>
    <property type="match status" value="1"/>
</dbReference>
<dbReference type="GO" id="GO:0022857">
    <property type="term" value="F:transmembrane transporter activity"/>
    <property type="evidence" value="ECO:0007669"/>
    <property type="project" value="InterPro"/>
</dbReference>
<dbReference type="AlphaFoldDB" id="A0A7W9UJV1"/>
<dbReference type="Pfam" id="PF00083">
    <property type="entry name" value="Sugar_tr"/>
    <property type="match status" value="1"/>
</dbReference>
<feature type="transmembrane region" description="Helical" evidence="7">
    <location>
        <begin position="37"/>
        <end position="61"/>
    </location>
</feature>
<feature type="transmembrane region" description="Helical" evidence="7">
    <location>
        <begin position="176"/>
        <end position="195"/>
    </location>
</feature>
<dbReference type="GO" id="GO:0005886">
    <property type="term" value="C:plasma membrane"/>
    <property type="evidence" value="ECO:0007669"/>
    <property type="project" value="UniProtKB-SubCell"/>
</dbReference>
<feature type="transmembrane region" description="Helical" evidence="7">
    <location>
        <begin position="97"/>
        <end position="117"/>
    </location>
</feature>
<evidence type="ECO:0000256" key="3">
    <source>
        <dbReference type="ARBA" id="ARBA00022475"/>
    </source>
</evidence>
<accession>A0A7W9UJV1</accession>
<evidence type="ECO:0000256" key="2">
    <source>
        <dbReference type="ARBA" id="ARBA00022448"/>
    </source>
</evidence>
<feature type="transmembrane region" description="Helical" evidence="7">
    <location>
        <begin position="73"/>
        <end position="91"/>
    </location>
</feature>
<evidence type="ECO:0000256" key="5">
    <source>
        <dbReference type="ARBA" id="ARBA00022989"/>
    </source>
</evidence>
<dbReference type="CDD" id="cd17369">
    <property type="entry name" value="MFS_ShiA_like"/>
    <property type="match status" value="1"/>
</dbReference>
<feature type="domain" description="Major facilitator superfamily (MFS) profile" evidence="8">
    <location>
        <begin position="1"/>
        <end position="409"/>
    </location>
</feature>
<dbReference type="Gene3D" id="1.20.1250.20">
    <property type="entry name" value="MFS general substrate transporter like domains"/>
    <property type="match status" value="2"/>
</dbReference>